<dbReference type="Gene3D" id="1.20.58.300">
    <property type="entry name" value="FlgN-like"/>
    <property type="match status" value="1"/>
</dbReference>
<evidence type="ECO:0000313" key="2">
    <source>
        <dbReference type="EMBL" id="MDY0408919.1"/>
    </source>
</evidence>
<reference evidence="2 3" key="1">
    <citation type="submission" date="2023-10" db="EMBL/GenBank/DDBJ databases">
        <title>Virgibacillus soli CC-YMP-6 genome.</title>
        <authorList>
            <person name="Miliotis G."/>
            <person name="Sengupta P."/>
            <person name="Hameed A."/>
            <person name="Chuvochina M."/>
            <person name="Mcdonagh F."/>
            <person name="Simpson A.C."/>
            <person name="Singh N.K."/>
            <person name="Rekha P.D."/>
            <person name="Raman K."/>
            <person name="Hugenholtz P."/>
            <person name="Venkateswaran K."/>
        </authorList>
    </citation>
    <scope>NUCLEOTIDE SEQUENCE [LARGE SCALE GENOMIC DNA]</scope>
    <source>
        <strain evidence="2 3">CC-YMP-6</strain>
    </source>
</reference>
<gene>
    <name evidence="2" type="ORF">RWD45_10630</name>
</gene>
<keyword evidence="2" id="KW-0969">Cilium</keyword>
<accession>A0ABU5CRB6</accession>
<keyword evidence="1" id="KW-1005">Bacterial flagellum biogenesis</keyword>
<dbReference type="Proteomes" id="UP001275315">
    <property type="component" value="Unassembled WGS sequence"/>
</dbReference>
<name>A0ABU5CRB6_9BACI</name>
<sequence>MTIQLIVENLAQLCELHQKLLAISVEKTEVIKTNKVDHLQALVLKERKVVQDLGKAEQERKQLVETWFSDQSLSVEEATVTNMLPYIKSETEQAELERITIALTEIIVKLKQQENLNEQLIHQSMQFVQVSLDLINPTVKNVNYGKKENAQTANRTLFDSKA</sequence>
<dbReference type="InterPro" id="IPR036679">
    <property type="entry name" value="FlgN-like_sf"/>
</dbReference>
<organism evidence="2 3">
    <name type="scientific">Paracerasibacillus soli</name>
    <dbReference type="NCBI Taxonomy" id="480284"/>
    <lineage>
        <taxon>Bacteria</taxon>
        <taxon>Bacillati</taxon>
        <taxon>Bacillota</taxon>
        <taxon>Bacilli</taxon>
        <taxon>Bacillales</taxon>
        <taxon>Bacillaceae</taxon>
        <taxon>Paracerasibacillus</taxon>
    </lineage>
</organism>
<comment type="caution">
    <text evidence="2">The sequence shown here is derived from an EMBL/GenBank/DDBJ whole genome shotgun (WGS) entry which is preliminary data.</text>
</comment>
<evidence type="ECO:0000256" key="1">
    <source>
        <dbReference type="ARBA" id="ARBA00022795"/>
    </source>
</evidence>
<proteinExistence type="predicted"/>
<dbReference type="SUPFAM" id="SSF140566">
    <property type="entry name" value="FlgN-like"/>
    <property type="match status" value="1"/>
</dbReference>
<dbReference type="RefSeq" id="WP_320379621.1">
    <property type="nucleotide sequence ID" value="NZ_JAWDIQ010000001.1"/>
</dbReference>
<keyword evidence="3" id="KW-1185">Reference proteome</keyword>
<dbReference type="InterPro" id="IPR007809">
    <property type="entry name" value="FlgN-like"/>
</dbReference>
<dbReference type="EMBL" id="JAWDIQ010000001">
    <property type="protein sequence ID" value="MDY0408919.1"/>
    <property type="molecule type" value="Genomic_DNA"/>
</dbReference>
<dbReference type="Pfam" id="PF05130">
    <property type="entry name" value="FlgN"/>
    <property type="match status" value="1"/>
</dbReference>
<evidence type="ECO:0000313" key="3">
    <source>
        <dbReference type="Proteomes" id="UP001275315"/>
    </source>
</evidence>
<keyword evidence="2" id="KW-0966">Cell projection</keyword>
<protein>
    <submittedName>
        <fullName evidence="2">Flagellar protein FlgN</fullName>
    </submittedName>
</protein>
<keyword evidence="2" id="KW-0282">Flagellum</keyword>